<keyword evidence="2" id="KW-1185">Reference proteome</keyword>
<proteinExistence type="predicted"/>
<organism evidence="1 2">
    <name type="scientific">Actinidia rufa</name>
    <dbReference type="NCBI Taxonomy" id="165716"/>
    <lineage>
        <taxon>Eukaryota</taxon>
        <taxon>Viridiplantae</taxon>
        <taxon>Streptophyta</taxon>
        <taxon>Embryophyta</taxon>
        <taxon>Tracheophyta</taxon>
        <taxon>Spermatophyta</taxon>
        <taxon>Magnoliopsida</taxon>
        <taxon>eudicotyledons</taxon>
        <taxon>Gunneridae</taxon>
        <taxon>Pentapetalae</taxon>
        <taxon>asterids</taxon>
        <taxon>Ericales</taxon>
        <taxon>Actinidiaceae</taxon>
        <taxon>Actinidia</taxon>
    </lineage>
</organism>
<evidence type="ECO:0000313" key="1">
    <source>
        <dbReference type="EMBL" id="GFZ19489.1"/>
    </source>
</evidence>
<accession>A0A7J0H8V0</accession>
<dbReference type="AlphaFoldDB" id="A0A7J0H8V0"/>
<dbReference type="Proteomes" id="UP000585474">
    <property type="component" value="Unassembled WGS sequence"/>
</dbReference>
<comment type="caution">
    <text evidence="1">The sequence shown here is derived from an EMBL/GenBank/DDBJ whole genome shotgun (WGS) entry which is preliminary data.</text>
</comment>
<name>A0A7J0H8V0_9ERIC</name>
<gene>
    <name evidence="1" type="ORF">Acr_28g0001940</name>
</gene>
<reference evidence="1 2" key="1">
    <citation type="submission" date="2019-07" db="EMBL/GenBank/DDBJ databases">
        <title>De Novo Assembly of kiwifruit Actinidia rufa.</title>
        <authorList>
            <person name="Sugita-Konishi S."/>
            <person name="Sato K."/>
            <person name="Mori E."/>
            <person name="Abe Y."/>
            <person name="Kisaki G."/>
            <person name="Hamano K."/>
            <person name="Suezawa K."/>
            <person name="Otani M."/>
            <person name="Fukuda T."/>
            <person name="Manabe T."/>
            <person name="Gomi K."/>
            <person name="Tabuchi M."/>
            <person name="Akimitsu K."/>
            <person name="Kataoka I."/>
        </authorList>
    </citation>
    <scope>NUCLEOTIDE SEQUENCE [LARGE SCALE GENOMIC DNA]</scope>
    <source>
        <strain evidence="2">cv. Fuchu</strain>
    </source>
</reference>
<dbReference type="EMBL" id="BJWL01000028">
    <property type="protein sequence ID" value="GFZ19489.1"/>
    <property type="molecule type" value="Genomic_DNA"/>
</dbReference>
<evidence type="ECO:0000313" key="2">
    <source>
        <dbReference type="Proteomes" id="UP000585474"/>
    </source>
</evidence>
<sequence length="135" mass="15135">MFGSVLGRPPMAVGVVFSHLSETLNFEVLAGAVPCEVLVLRFFFRSGCLGCAVWPFLHSFENWYRFVFKVFGDGLIAVPSATYGCLGLIGSASWLSSLAMNFDVIRFFVFRSGWLKFPFSLFSIHEDDSSEQRIQ</sequence>
<protein>
    <submittedName>
        <fullName evidence="1">Uncharacterized protein</fullName>
    </submittedName>
</protein>